<name>A0A7M7N417_STRPU</name>
<dbReference type="FunCoup" id="A0A7M7N417">
    <property type="interactions" value="1188"/>
</dbReference>
<dbReference type="InterPro" id="IPR036865">
    <property type="entry name" value="CRAL-TRIO_dom_sf"/>
</dbReference>
<dbReference type="Gene3D" id="3.40.525.10">
    <property type="entry name" value="CRAL-TRIO lipid binding domain"/>
    <property type="match status" value="1"/>
</dbReference>
<keyword evidence="3" id="KW-1185">Reference proteome</keyword>
<dbReference type="CDD" id="cd00170">
    <property type="entry name" value="SEC14"/>
    <property type="match status" value="1"/>
</dbReference>
<dbReference type="OMA" id="GHIFIVG"/>
<dbReference type="Pfam" id="PF03765">
    <property type="entry name" value="CRAL_TRIO_N"/>
    <property type="match status" value="1"/>
</dbReference>
<accession>A0A7M7N417</accession>
<proteinExistence type="predicted"/>
<reference evidence="3" key="1">
    <citation type="submission" date="2015-02" db="EMBL/GenBank/DDBJ databases">
        <title>Genome sequencing for Strongylocentrotus purpuratus.</title>
        <authorList>
            <person name="Murali S."/>
            <person name="Liu Y."/>
            <person name="Vee V."/>
            <person name="English A."/>
            <person name="Wang M."/>
            <person name="Skinner E."/>
            <person name="Han Y."/>
            <person name="Muzny D.M."/>
            <person name="Worley K.C."/>
            <person name="Gibbs R.A."/>
        </authorList>
    </citation>
    <scope>NUCLEOTIDE SEQUENCE</scope>
</reference>
<dbReference type="PANTHER" id="PTHR23324">
    <property type="entry name" value="SEC14 RELATED PROTEIN"/>
    <property type="match status" value="1"/>
</dbReference>
<dbReference type="Pfam" id="PF00650">
    <property type="entry name" value="CRAL_TRIO"/>
    <property type="match status" value="1"/>
</dbReference>
<dbReference type="RefSeq" id="XP_030830826.1">
    <property type="nucleotide sequence ID" value="XM_030974966.1"/>
</dbReference>
<evidence type="ECO:0000313" key="2">
    <source>
        <dbReference type="EnsemblMetazoa" id="XP_030830826"/>
    </source>
</evidence>
<dbReference type="SUPFAM" id="SSF52087">
    <property type="entry name" value="CRAL/TRIO domain"/>
    <property type="match status" value="1"/>
</dbReference>
<dbReference type="KEGG" id="spu:105438502"/>
<evidence type="ECO:0000259" key="1">
    <source>
        <dbReference type="PROSITE" id="PS50191"/>
    </source>
</evidence>
<evidence type="ECO:0000313" key="3">
    <source>
        <dbReference type="Proteomes" id="UP000007110"/>
    </source>
</evidence>
<dbReference type="OrthoDB" id="1434354at2759"/>
<dbReference type="GO" id="GO:0005737">
    <property type="term" value="C:cytoplasm"/>
    <property type="evidence" value="ECO:0000318"/>
    <property type="project" value="GO_Central"/>
</dbReference>
<dbReference type="InterPro" id="IPR051064">
    <property type="entry name" value="SEC14/CRAL-TRIO_domain"/>
</dbReference>
<protein>
    <recommendedName>
        <fullName evidence="1">CRAL-TRIO domain-containing protein</fullName>
    </recommendedName>
</protein>
<feature type="domain" description="CRAL-TRIO" evidence="1">
    <location>
        <begin position="79"/>
        <end position="251"/>
    </location>
</feature>
<dbReference type="Proteomes" id="UP000007110">
    <property type="component" value="Unassembled WGS sequence"/>
</dbReference>
<dbReference type="PRINTS" id="PR00180">
    <property type="entry name" value="CRETINALDHBP"/>
</dbReference>
<sequence>MSGFVGDLSEKQSKALNELKSRLDGVDLPEPDDVNIDSYLLKWLRARQFNVEQAEHMLRNHLSFREKWNVQSLLDNWHPPEVLDKYMVGGLCGFDKEGSPVWYEPFGYFDPRGVVLSSTGNDLTKMKIQICEEILSQLRSQTKKLGKPIDRMVIVFDLEKAGLSHIWKPFIDRYNLILQIFEAHYPEMLKKCFVINAPAFFSIGFNLIKKFLSEATKNKVVVLGGNYQDVLKEAIGEDLPAHFGGTVCDPDGDPRCVSKVRGHTAYKSLHPFMT</sequence>
<dbReference type="InterPro" id="IPR001251">
    <property type="entry name" value="CRAL-TRIO_dom"/>
</dbReference>
<dbReference type="AlphaFoldDB" id="A0A7M7N417"/>
<organism evidence="2 3">
    <name type="scientific">Strongylocentrotus purpuratus</name>
    <name type="common">Purple sea urchin</name>
    <dbReference type="NCBI Taxonomy" id="7668"/>
    <lineage>
        <taxon>Eukaryota</taxon>
        <taxon>Metazoa</taxon>
        <taxon>Echinodermata</taxon>
        <taxon>Eleutherozoa</taxon>
        <taxon>Echinozoa</taxon>
        <taxon>Echinoidea</taxon>
        <taxon>Euechinoidea</taxon>
        <taxon>Echinacea</taxon>
        <taxon>Camarodonta</taxon>
        <taxon>Echinidea</taxon>
        <taxon>Strongylocentrotidae</taxon>
        <taxon>Strongylocentrotus</taxon>
    </lineage>
</organism>
<dbReference type="InterPro" id="IPR011074">
    <property type="entry name" value="CRAL/TRIO_N_dom"/>
</dbReference>
<reference evidence="2" key="2">
    <citation type="submission" date="2021-01" db="UniProtKB">
        <authorList>
            <consortium name="EnsemblMetazoa"/>
        </authorList>
    </citation>
    <scope>IDENTIFICATION</scope>
</reference>
<dbReference type="PANTHER" id="PTHR23324:SF83">
    <property type="entry name" value="SEC14-LIKE PROTEIN 2"/>
    <property type="match status" value="1"/>
</dbReference>
<dbReference type="EnsemblMetazoa" id="XM_030974966">
    <property type="protein sequence ID" value="XP_030830826"/>
    <property type="gene ID" value="LOC105438502"/>
</dbReference>
<dbReference type="SUPFAM" id="SSF46938">
    <property type="entry name" value="CRAL/TRIO N-terminal domain"/>
    <property type="match status" value="1"/>
</dbReference>
<dbReference type="SMART" id="SM00516">
    <property type="entry name" value="SEC14"/>
    <property type="match status" value="1"/>
</dbReference>
<dbReference type="PROSITE" id="PS50191">
    <property type="entry name" value="CRAL_TRIO"/>
    <property type="match status" value="1"/>
</dbReference>
<dbReference type="GeneID" id="105438502"/>
<dbReference type="SMART" id="SM01100">
    <property type="entry name" value="CRAL_TRIO_N"/>
    <property type="match status" value="1"/>
</dbReference>
<dbReference type="InParanoid" id="A0A7M7N417"/>
<dbReference type="InterPro" id="IPR036273">
    <property type="entry name" value="CRAL/TRIO_N_dom_sf"/>
</dbReference>